<feature type="compositionally biased region" description="Polar residues" evidence="1">
    <location>
        <begin position="18"/>
        <end position="30"/>
    </location>
</feature>
<dbReference type="InterPro" id="IPR043502">
    <property type="entry name" value="DNA/RNA_pol_sf"/>
</dbReference>
<dbReference type="AlphaFoldDB" id="A0AAE0FMD1"/>
<dbReference type="InterPro" id="IPR043128">
    <property type="entry name" value="Rev_trsase/Diguanyl_cyclase"/>
</dbReference>
<dbReference type="Proteomes" id="UP001190700">
    <property type="component" value="Unassembled WGS sequence"/>
</dbReference>
<gene>
    <name evidence="2" type="ORF">CYMTET_28986</name>
</gene>
<feature type="region of interest" description="Disordered" evidence="1">
    <location>
        <begin position="1"/>
        <end position="30"/>
    </location>
</feature>
<dbReference type="SUPFAM" id="SSF56672">
    <property type="entry name" value="DNA/RNA polymerases"/>
    <property type="match status" value="1"/>
</dbReference>
<dbReference type="EMBL" id="LGRX02016431">
    <property type="protein sequence ID" value="KAK3262140.1"/>
    <property type="molecule type" value="Genomic_DNA"/>
</dbReference>
<proteinExistence type="predicted"/>
<comment type="caution">
    <text evidence="2">The sequence shown here is derived from an EMBL/GenBank/DDBJ whole genome shotgun (WGS) entry which is preliminary data.</text>
</comment>
<evidence type="ECO:0000313" key="3">
    <source>
        <dbReference type="Proteomes" id="UP001190700"/>
    </source>
</evidence>
<reference evidence="2 3" key="1">
    <citation type="journal article" date="2015" name="Genome Biol. Evol.">
        <title>Comparative Genomics of a Bacterivorous Green Alga Reveals Evolutionary Causalities and Consequences of Phago-Mixotrophic Mode of Nutrition.</title>
        <authorList>
            <person name="Burns J.A."/>
            <person name="Paasch A."/>
            <person name="Narechania A."/>
            <person name="Kim E."/>
        </authorList>
    </citation>
    <scope>NUCLEOTIDE SEQUENCE [LARGE SCALE GENOMIC DNA]</scope>
    <source>
        <strain evidence="2 3">PLY_AMNH</strain>
    </source>
</reference>
<dbReference type="Gene3D" id="3.30.70.270">
    <property type="match status" value="1"/>
</dbReference>
<protein>
    <recommendedName>
        <fullName evidence="4">Reverse transcriptase domain-containing protein</fullName>
    </recommendedName>
</protein>
<accession>A0AAE0FMD1</accession>
<evidence type="ECO:0000313" key="2">
    <source>
        <dbReference type="EMBL" id="KAK3262140.1"/>
    </source>
</evidence>
<dbReference type="Gene3D" id="3.10.10.10">
    <property type="entry name" value="HIV Type 1 Reverse Transcriptase, subunit A, domain 1"/>
    <property type="match status" value="1"/>
</dbReference>
<evidence type="ECO:0008006" key="4">
    <source>
        <dbReference type="Google" id="ProtNLM"/>
    </source>
</evidence>
<organism evidence="2 3">
    <name type="scientific">Cymbomonas tetramitiformis</name>
    <dbReference type="NCBI Taxonomy" id="36881"/>
    <lineage>
        <taxon>Eukaryota</taxon>
        <taxon>Viridiplantae</taxon>
        <taxon>Chlorophyta</taxon>
        <taxon>Pyramimonadophyceae</taxon>
        <taxon>Pyramimonadales</taxon>
        <taxon>Pyramimonadaceae</taxon>
        <taxon>Cymbomonas</taxon>
    </lineage>
</organism>
<sequence length="360" mass="40229">MSGEEFSNVKDFPPLPQTPGTSTDKTQINESLEAQIAAAAAAAAKSTASDTGGGATKTAEQLLERRRKLAYVPEGTANPFPRRPASLTSRMPQLYDRHGNKTYDALAKKSNSSMNAEVMQWITEGCKLRWEAGPPPVFDHGVSLLDTTPQQLQWLKVEKDRLLANGAWSRAKKRSHVSRAFQVPKPGTNKWRLVVDFRWLNQWCLKSKMRMETLKKLRKLAKPDDWCFTFDLQDGFHALGIHKDFQKFMQFDIQGELFQQQRIAELYVAFGTVQRYDGDGRTVPVGVPRSASGTTLPKRAVFRSGGETQLGIEGEDFTGGEVRPRVVVEATGDEQVERTQDLEASDESEVAHRLFNDSLG</sequence>
<keyword evidence="3" id="KW-1185">Reference proteome</keyword>
<name>A0AAE0FMD1_9CHLO</name>
<evidence type="ECO:0000256" key="1">
    <source>
        <dbReference type="SAM" id="MobiDB-lite"/>
    </source>
</evidence>
<feature type="non-terminal residue" evidence="2">
    <location>
        <position position="360"/>
    </location>
</feature>